<sequence length="141" mass="16000">MMLSASADALIDGNQHADVFHERKRTSRQTQYIVLSPLNPRFQSIDRVGGEQINRVTGMLVKEWCHVIEVMSDEAALYWTVSGDDVMSKPIPRDSKSVEQALVCTFADEAFYHIEFSAHPMASYQLNIQIFEKCRTGVDCE</sequence>
<organism evidence="1 2">
    <name type="scientific">Shewanella gelidii</name>
    <dbReference type="NCBI Taxonomy" id="1642821"/>
    <lineage>
        <taxon>Bacteria</taxon>
        <taxon>Pseudomonadati</taxon>
        <taxon>Pseudomonadota</taxon>
        <taxon>Gammaproteobacteria</taxon>
        <taxon>Alteromonadales</taxon>
        <taxon>Shewanellaceae</taxon>
        <taxon>Shewanella</taxon>
    </lineage>
</organism>
<evidence type="ECO:0000313" key="2">
    <source>
        <dbReference type="Proteomes" id="UP000613743"/>
    </source>
</evidence>
<proteinExistence type="predicted"/>
<accession>A0A917N968</accession>
<protein>
    <submittedName>
        <fullName evidence="1">Uncharacterized protein</fullName>
    </submittedName>
</protein>
<keyword evidence="2" id="KW-1185">Reference proteome</keyword>
<gene>
    <name evidence="1" type="ORF">GCM10009332_14450</name>
</gene>
<evidence type="ECO:0000313" key="1">
    <source>
        <dbReference type="EMBL" id="GGI78179.1"/>
    </source>
</evidence>
<reference evidence="1" key="2">
    <citation type="submission" date="2020-09" db="EMBL/GenBank/DDBJ databases">
        <authorList>
            <person name="Sun Q."/>
            <person name="Ohkuma M."/>
        </authorList>
    </citation>
    <scope>NUCLEOTIDE SEQUENCE</scope>
    <source>
        <strain evidence="1">JCM 30804</strain>
    </source>
</reference>
<name>A0A917N968_9GAMM</name>
<reference evidence="1" key="1">
    <citation type="journal article" date="2014" name="Int. J. Syst. Evol. Microbiol.">
        <title>Complete genome sequence of Corynebacterium casei LMG S-19264T (=DSM 44701T), isolated from a smear-ripened cheese.</title>
        <authorList>
            <consortium name="US DOE Joint Genome Institute (JGI-PGF)"/>
            <person name="Walter F."/>
            <person name="Albersmeier A."/>
            <person name="Kalinowski J."/>
            <person name="Ruckert C."/>
        </authorList>
    </citation>
    <scope>NUCLEOTIDE SEQUENCE</scope>
    <source>
        <strain evidence="1">JCM 30804</strain>
    </source>
</reference>
<dbReference type="EMBL" id="BMPZ01000003">
    <property type="protein sequence ID" value="GGI78179.1"/>
    <property type="molecule type" value="Genomic_DNA"/>
</dbReference>
<dbReference type="RefSeq" id="WP_188919375.1">
    <property type="nucleotide sequence ID" value="NZ_BMPZ01000003.1"/>
</dbReference>
<comment type="caution">
    <text evidence="1">The sequence shown here is derived from an EMBL/GenBank/DDBJ whole genome shotgun (WGS) entry which is preliminary data.</text>
</comment>
<dbReference type="AlphaFoldDB" id="A0A917N968"/>
<dbReference type="Proteomes" id="UP000613743">
    <property type="component" value="Unassembled WGS sequence"/>
</dbReference>